<dbReference type="Gene3D" id="3.30.1370.60">
    <property type="entry name" value="Hypothetical oxidoreductase yiak, domain 2"/>
    <property type="match status" value="1"/>
</dbReference>
<name>A0A347WIY7_9LACT</name>
<dbReference type="PANTHER" id="PTHR11091">
    <property type="entry name" value="OXIDOREDUCTASE-RELATED"/>
    <property type="match status" value="1"/>
</dbReference>
<dbReference type="InterPro" id="IPR043143">
    <property type="entry name" value="Mal/L-sulf/L-lact_DH-like_NADP"/>
</dbReference>
<keyword evidence="2" id="KW-0560">Oxidoreductase</keyword>
<evidence type="ECO:0000313" key="4">
    <source>
        <dbReference type="Proteomes" id="UP000263232"/>
    </source>
</evidence>
<reference evidence="3 4" key="1">
    <citation type="submission" date="2017-09" db="EMBL/GenBank/DDBJ databases">
        <title>Complete genome sequence of Oxytococcus suis strain ZY16052.</title>
        <authorList>
            <person name="Li F."/>
        </authorList>
    </citation>
    <scope>NUCLEOTIDE SEQUENCE [LARGE SCALE GENOMIC DNA]</scope>
    <source>
        <strain evidence="3 4">ZY16052</strain>
    </source>
</reference>
<dbReference type="OrthoDB" id="9769447at2"/>
<dbReference type="InterPro" id="IPR043144">
    <property type="entry name" value="Mal/L-sulf/L-lact_DH-like_ah"/>
</dbReference>
<dbReference type="NCBIfam" id="NF011599">
    <property type="entry name" value="PRK15025.1"/>
    <property type="match status" value="1"/>
</dbReference>
<sequence length="358" mass="38955">MSEEVLVNVTPEELHELIQHKLMSAGLPEDQAEETANHLTYADLTGIHSHGAVRVEYYSERIAKGGITLEPDVHFEQTGSSTGIFHGDNAQGQYVANLAIEPAVRLAKEQGASVVGVSKCGHTGTLSYYLRKIAKEGLLAIAMTPSDPMVVPYGGAERFYGTNPIGFGAPSNGDDPLVFDMATTVQAWGKVLDARSKGRPIPDTWAVDEDGKPTTDPNHVAGLVPIAGPKGYGLMMMVDIFTNVLLGLPFGQHVSSMYDDLTAGRDLSQVYIVIDPEKFVGLDAFKEGISRTMQELNDVKPAEGFDSVLYPGQNSNRRYKKHLEEGVEIPETIINYLKSSDVHYDNFDGLDAFAQPKE</sequence>
<evidence type="ECO:0000313" key="3">
    <source>
        <dbReference type="EMBL" id="AXY25044.1"/>
    </source>
</evidence>
<dbReference type="NCBIfam" id="TIGR03175">
    <property type="entry name" value="AllD"/>
    <property type="match status" value="1"/>
</dbReference>
<dbReference type="Gene3D" id="1.10.1530.10">
    <property type="match status" value="1"/>
</dbReference>
<dbReference type="AlphaFoldDB" id="A0A347WIY7"/>
<organism evidence="3 4">
    <name type="scientific">Suicoccus acidiformans</name>
    <dbReference type="NCBI Taxonomy" id="2036206"/>
    <lineage>
        <taxon>Bacteria</taxon>
        <taxon>Bacillati</taxon>
        <taxon>Bacillota</taxon>
        <taxon>Bacilli</taxon>
        <taxon>Lactobacillales</taxon>
        <taxon>Aerococcaceae</taxon>
        <taxon>Suicoccus</taxon>
    </lineage>
</organism>
<evidence type="ECO:0000256" key="1">
    <source>
        <dbReference type="ARBA" id="ARBA00006056"/>
    </source>
</evidence>
<dbReference type="RefSeq" id="WP_118989964.1">
    <property type="nucleotide sequence ID" value="NZ_CP023434.1"/>
</dbReference>
<dbReference type="Proteomes" id="UP000263232">
    <property type="component" value="Chromosome"/>
</dbReference>
<dbReference type="GO" id="GO:0016491">
    <property type="term" value="F:oxidoreductase activity"/>
    <property type="evidence" value="ECO:0007669"/>
    <property type="project" value="UniProtKB-KW"/>
</dbReference>
<comment type="similarity">
    <text evidence="1">Belongs to the LDH2/MDH2 oxidoreductase family.</text>
</comment>
<dbReference type="InterPro" id="IPR036111">
    <property type="entry name" value="Mal/L-sulfo/L-lacto_DH-like_sf"/>
</dbReference>
<protein>
    <submittedName>
        <fullName evidence="3">Ureidoglycolate dehydrogenase</fullName>
    </submittedName>
</protein>
<gene>
    <name evidence="3" type="ORF">CL176_02815</name>
</gene>
<accession>A0A347WIY7</accession>
<keyword evidence="4" id="KW-1185">Reference proteome</keyword>
<dbReference type="SUPFAM" id="SSF89733">
    <property type="entry name" value="L-sulfolactate dehydrogenase-like"/>
    <property type="match status" value="1"/>
</dbReference>
<proteinExistence type="inferred from homology"/>
<dbReference type="Pfam" id="PF02615">
    <property type="entry name" value="Ldh_2"/>
    <property type="match status" value="1"/>
</dbReference>
<dbReference type="InterPro" id="IPR003767">
    <property type="entry name" value="Malate/L-lactate_DH-like"/>
</dbReference>
<evidence type="ECO:0000256" key="2">
    <source>
        <dbReference type="ARBA" id="ARBA00023002"/>
    </source>
</evidence>
<dbReference type="PANTHER" id="PTHR11091:SF0">
    <property type="entry name" value="MALATE DEHYDROGENASE"/>
    <property type="match status" value="1"/>
</dbReference>
<dbReference type="KEGG" id="abae:CL176_02815"/>
<dbReference type="EMBL" id="CP023434">
    <property type="protein sequence ID" value="AXY25044.1"/>
    <property type="molecule type" value="Genomic_DNA"/>
</dbReference>
<dbReference type="InterPro" id="IPR017590">
    <property type="entry name" value="Ureidoglycolate_dehydrogenase"/>
</dbReference>